<feature type="compositionally biased region" description="Low complexity" evidence="1">
    <location>
        <begin position="69"/>
        <end position="90"/>
    </location>
</feature>
<accession>A0A9N9DPL5</accession>
<feature type="region of interest" description="Disordered" evidence="1">
    <location>
        <begin position="68"/>
        <end position="93"/>
    </location>
</feature>
<name>A0A9N9DPL5_9GLOM</name>
<feature type="non-terminal residue" evidence="2">
    <location>
        <position position="1"/>
    </location>
</feature>
<dbReference type="AlphaFoldDB" id="A0A9N9DPL5"/>
<dbReference type="Proteomes" id="UP000789396">
    <property type="component" value="Unassembled WGS sequence"/>
</dbReference>
<evidence type="ECO:0000256" key="1">
    <source>
        <dbReference type="SAM" id="MobiDB-lite"/>
    </source>
</evidence>
<reference evidence="2" key="1">
    <citation type="submission" date="2021-06" db="EMBL/GenBank/DDBJ databases">
        <authorList>
            <person name="Kallberg Y."/>
            <person name="Tangrot J."/>
            <person name="Rosling A."/>
        </authorList>
    </citation>
    <scope>NUCLEOTIDE SEQUENCE</scope>
    <source>
        <strain evidence="2">IN212</strain>
    </source>
</reference>
<comment type="caution">
    <text evidence="2">The sequence shown here is derived from an EMBL/GenBank/DDBJ whole genome shotgun (WGS) entry which is preliminary data.</text>
</comment>
<protein>
    <submittedName>
        <fullName evidence="2">19106_t:CDS:1</fullName>
    </submittedName>
</protein>
<proteinExistence type="predicted"/>
<feature type="non-terminal residue" evidence="2">
    <location>
        <position position="115"/>
    </location>
</feature>
<gene>
    <name evidence="2" type="ORF">RFULGI_LOCUS8321</name>
</gene>
<organism evidence="2 3">
    <name type="scientific">Racocetra fulgida</name>
    <dbReference type="NCBI Taxonomy" id="60492"/>
    <lineage>
        <taxon>Eukaryota</taxon>
        <taxon>Fungi</taxon>
        <taxon>Fungi incertae sedis</taxon>
        <taxon>Mucoromycota</taxon>
        <taxon>Glomeromycotina</taxon>
        <taxon>Glomeromycetes</taxon>
        <taxon>Diversisporales</taxon>
        <taxon>Gigasporaceae</taxon>
        <taxon>Racocetra</taxon>
    </lineage>
</organism>
<evidence type="ECO:0000313" key="3">
    <source>
        <dbReference type="Proteomes" id="UP000789396"/>
    </source>
</evidence>
<keyword evidence="3" id="KW-1185">Reference proteome</keyword>
<sequence>KLRNIITEIEQSTHFIPFSPTTSLTPDIHHHECAKCKQPISCKATNNLHYLAADAILFNDKPYHKLCTETEPTSQQTSSSYNTQQDSSTSKDTFIQKLQQSLNEYRSNNLLSSGL</sequence>
<dbReference type="EMBL" id="CAJVPZ010013308">
    <property type="protein sequence ID" value="CAG8647736.1"/>
    <property type="molecule type" value="Genomic_DNA"/>
</dbReference>
<evidence type="ECO:0000313" key="2">
    <source>
        <dbReference type="EMBL" id="CAG8647736.1"/>
    </source>
</evidence>